<dbReference type="InterPro" id="IPR025836">
    <property type="entry name" value="Zn_knuckle_CX2CX4HX4C"/>
</dbReference>
<feature type="compositionally biased region" description="Basic residues" evidence="4">
    <location>
        <begin position="57"/>
        <end position="66"/>
    </location>
</feature>
<organism evidence="8 9">
    <name type="scientific">Coffea arabica</name>
    <name type="common">Arabian coffee</name>
    <dbReference type="NCBI Taxonomy" id="13443"/>
    <lineage>
        <taxon>Eukaryota</taxon>
        <taxon>Viridiplantae</taxon>
        <taxon>Streptophyta</taxon>
        <taxon>Embryophyta</taxon>
        <taxon>Tracheophyta</taxon>
        <taxon>Spermatophyta</taxon>
        <taxon>Magnoliopsida</taxon>
        <taxon>eudicotyledons</taxon>
        <taxon>Gunneridae</taxon>
        <taxon>Pentapetalae</taxon>
        <taxon>asterids</taxon>
        <taxon>lamiids</taxon>
        <taxon>Gentianales</taxon>
        <taxon>Rubiaceae</taxon>
        <taxon>Ixoroideae</taxon>
        <taxon>Gardenieae complex</taxon>
        <taxon>Bertiereae - Coffeeae clade</taxon>
        <taxon>Coffeeae</taxon>
        <taxon>Coffea</taxon>
    </lineage>
</organism>
<comment type="similarity">
    <text evidence="1">Belongs to the actin-binding proteins ADF family.</text>
</comment>
<dbReference type="CDD" id="cd11286">
    <property type="entry name" value="ADF_cofilin_like"/>
    <property type="match status" value="1"/>
</dbReference>
<keyword evidence="3" id="KW-0862">Zinc</keyword>
<sequence>MVSKRQKLARKRFKEEHPELFPKPDPTPPKDPTKKKKKLSKFKREKTVSNDPSNPKKSFKGKKHPFRIPGMKPGDSCFICKAPDHIAKDCPQKAQWEKNKICLLCRQRGHSLKNCSKQKDDSTDNKFCYNCGQTGHSLAKCPQPLQDGGTRFANCFICNEQGHLSKNCPQNSHGIYPKGGSCKICGGVTHLAKDCPNKSSKASNAVGVAGKAPEIEERPRGQITRFISGDDLEDDFMAGDTFSGNKDTPSEPMTPAPDSKRNVKLKTRQGTKVVNFVGLRVENALLSQDFVVTRKHERDKSSVSRSFQSSAVTCYYVKVMLLENDIQLYVIQNIKISPSYCLIVLVFPLLFPLFFSFVCIAGFLYPLFEDCNMANATSGMAVEDECKLKFLELKAKRNYRFIIFKIEGQQVVVEKLGSPEESYDDFTASLPADECRYAVFDFDFITDENCQKSKIFFIAWSPDTSKVRMKMVYASSRDRFKRELDGIQVELQATDPSEMSFDIIKGRAL</sequence>
<evidence type="ECO:0000256" key="3">
    <source>
        <dbReference type="PROSITE-ProRule" id="PRU00047"/>
    </source>
</evidence>
<feature type="region of interest" description="Disordered" evidence="4">
    <location>
        <begin position="1"/>
        <end position="66"/>
    </location>
</feature>
<dbReference type="SMART" id="SM00343">
    <property type="entry name" value="ZnF_C2HC"/>
    <property type="match status" value="5"/>
</dbReference>
<dbReference type="SUPFAM" id="SSF55753">
    <property type="entry name" value="Actin depolymerizing proteins"/>
    <property type="match status" value="1"/>
</dbReference>
<dbReference type="Pfam" id="PF00098">
    <property type="entry name" value="zf-CCHC"/>
    <property type="match status" value="3"/>
</dbReference>
<evidence type="ECO:0000313" key="8">
    <source>
        <dbReference type="Proteomes" id="UP001652660"/>
    </source>
</evidence>
<feature type="domain" description="CCHC-type" evidence="6">
    <location>
        <begin position="77"/>
        <end position="92"/>
    </location>
</feature>
<dbReference type="PROSITE" id="PS50158">
    <property type="entry name" value="ZF_CCHC"/>
    <property type="match status" value="3"/>
</dbReference>
<accession>A0ABM4X0Q5</accession>
<keyword evidence="2" id="KW-0009">Actin-binding</keyword>
<dbReference type="InterPro" id="IPR036875">
    <property type="entry name" value="Znf_CCHC_sf"/>
</dbReference>
<dbReference type="InterPro" id="IPR017904">
    <property type="entry name" value="ADF/Cofilin"/>
</dbReference>
<feature type="compositionally biased region" description="Basic and acidic residues" evidence="4">
    <location>
        <begin position="13"/>
        <end position="22"/>
    </location>
</feature>
<protein>
    <recommendedName>
        <fullName evidence="10">Actin-depolymerizing factor 7-like</fullName>
    </recommendedName>
</protein>
<feature type="compositionally biased region" description="Basic residues" evidence="4">
    <location>
        <begin position="33"/>
        <end position="44"/>
    </location>
</feature>
<dbReference type="Proteomes" id="UP001652660">
    <property type="component" value="Chromosome 2e"/>
</dbReference>
<proteinExistence type="inferred from homology"/>
<evidence type="ECO:0000259" key="6">
    <source>
        <dbReference type="PROSITE" id="PS50158"/>
    </source>
</evidence>
<dbReference type="SUPFAM" id="SSF57756">
    <property type="entry name" value="Retrovirus zinc finger-like domains"/>
    <property type="match status" value="2"/>
</dbReference>
<dbReference type="InterPro" id="IPR002108">
    <property type="entry name" value="ADF-H"/>
</dbReference>
<dbReference type="SMART" id="SM00102">
    <property type="entry name" value="ADF"/>
    <property type="match status" value="1"/>
</dbReference>
<reference evidence="9" key="1">
    <citation type="submission" date="2025-08" db="UniProtKB">
        <authorList>
            <consortium name="RefSeq"/>
        </authorList>
    </citation>
    <scope>IDENTIFICATION</scope>
    <source>
        <tissue evidence="9">Leaves</tissue>
    </source>
</reference>
<evidence type="ECO:0000313" key="9">
    <source>
        <dbReference type="RefSeq" id="XP_071937616.1"/>
    </source>
</evidence>
<dbReference type="InterPro" id="IPR001878">
    <property type="entry name" value="Znf_CCHC"/>
</dbReference>
<evidence type="ECO:0000256" key="1">
    <source>
        <dbReference type="ARBA" id="ARBA00006844"/>
    </source>
</evidence>
<keyword evidence="3" id="KW-0863">Zinc-finger</keyword>
<gene>
    <name evidence="9" type="primary">LOC113733411</name>
</gene>
<dbReference type="PANTHER" id="PTHR47798:SF2">
    <property type="entry name" value="CCHC-TYPE DOMAIN-CONTAINING PROTEIN"/>
    <property type="match status" value="1"/>
</dbReference>
<evidence type="ECO:0000256" key="5">
    <source>
        <dbReference type="SAM" id="Phobius"/>
    </source>
</evidence>
<evidence type="ECO:0000259" key="7">
    <source>
        <dbReference type="PROSITE" id="PS51263"/>
    </source>
</evidence>
<feature type="transmembrane region" description="Helical" evidence="5">
    <location>
        <begin position="340"/>
        <end position="368"/>
    </location>
</feature>
<evidence type="ECO:0000256" key="4">
    <source>
        <dbReference type="SAM" id="MobiDB-lite"/>
    </source>
</evidence>
<dbReference type="Gene3D" id="3.40.20.10">
    <property type="entry name" value="Severin"/>
    <property type="match status" value="1"/>
</dbReference>
<name>A0ABM4X0Q5_COFAR</name>
<keyword evidence="3" id="KW-0479">Metal-binding</keyword>
<keyword evidence="8" id="KW-1185">Reference proteome</keyword>
<dbReference type="PANTHER" id="PTHR47798">
    <property type="entry name" value="OS04G0555800 PROTEIN"/>
    <property type="match status" value="1"/>
</dbReference>
<keyword evidence="5" id="KW-1133">Transmembrane helix</keyword>
<evidence type="ECO:0000256" key="2">
    <source>
        <dbReference type="ARBA" id="ARBA00023203"/>
    </source>
</evidence>
<keyword evidence="5" id="KW-0472">Membrane</keyword>
<dbReference type="Gene3D" id="4.10.60.10">
    <property type="entry name" value="Zinc finger, CCHC-type"/>
    <property type="match status" value="3"/>
</dbReference>
<feature type="region of interest" description="Disordered" evidence="4">
    <location>
        <begin position="238"/>
        <end position="264"/>
    </location>
</feature>
<dbReference type="Pfam" id="PF14392">
    <property type="entry name" value="zf-CCHC_4"/>
    <property type="match status" value="2"/>
</dbReference>
<feature type="domain" description="CCHC-type" evidence="6">
    <location>
        <begin position="128"/>
        <end position="143"/>
    </location>
</feature>
<feature type="domain" description="ADF-H" evidence="7">
    <location>
        <begin position="379"/>
        <end position="509"/>
    </location>
</feature>
<dbReference type="RefSeq" id="XP_071937616.1">
    <property type="nucleotide sequence ID" value="XM_072081515.1"/>
</dbReference>
<dbReference type="Pfam" id="PF00241">
    <property type="entry name" value="Cofilin_ADF"/>
    <property type="match status" value="1"/>
</dbReference>
<dbReference type="PROSITE" id="PS51263">
    <property type="entry name" value="ADF_H"/>
    <property type="match status" value="1"/>
</dbReference>
<dbReference type="InterPro" id="IPR029006">
    <property type="entry name" value="ADF-H/Gelsolin-like_dom_sf"/>
</dbReference>
<evidence type="ECO:0008006" key="10">
    <source>
        <dbReference type="Google" id="ProtNLM"/>
    </source>
</evidence>
<feature type="domain" description="CCHC-type" evidence="6">
    <location>
        <begin position="155"/>
        <end position="170"/>
    </location>
</feature>
<keyword evidence="5" id="KW-0812">Transmembrane</keyword>
<dbReference type="GeneID" id="113733411"/>
<feature type="compositionally biased region" description="Basic residues" evidence="4">
    <location>
        <begin position="1"/>
        <end position="12"/>
    </location>
</feature>